<dbReference type="Proteomes" id="UP000591131">
    <property type="component" value="Unassembled WGS sequence"/>
</dbReference>
<protein>
    <submittedName>
        <fullName evidence="3">Uncharacterized protein</fullName>
    </submittedName>
</protein>
<accession>A0A7J6M369</accession>
<evidence type="ECO:0000313" key="3">
    <source>
        <dbReference type="EMBL" id="KAF4665886.1"/>
    </source>
</evidence>
<dbReference type="AlphaFoldDB" id="A0A7J6M369"/>
<gene>
    <name evidence="3" type="ORF">FOL47_004362</name>
</gene>
<evidence type="ECO:0000256" key="1">
    <source>
        <dbReference type="SAM" id="Coils"/>
    </source>
</evidence>
<dbReference type="OrthoDB" id="435920at2759"/>
<sequence length="168" mass="19376">MSNDSPTPLSTTTGGSSSSTPKYNNKEDSNAANLLDDYLSTASDEELTRLRDENRYLHQENRNLKLTLTKVEHQVEELFRDYTALLEKQDDNAQSKGVSPPPLIPSHQHHPEITDVYLLLNRMWNKGPRDMVRQMIHAAWSVKDEVMARLRIEFAEKLKEIDAARMRR</sequence>
<feature type="compositionally biased region" description="Low complexity" evidence="2">
    <location>
        <begin position="1"/>
        <end position="21"/>
    </location>
</feature>
<feature type="coiled-coil region" evidence="1">
    <location>
        <begin position="61"/>
        <end position="88"/>
    </location>
</feature>
<keyword evidence="1" id="KW-0175">Coiled coil</keyword>
<reference evidence="3 4" key="1">
    <citation type="submission" date="2020-04" db="EMBL/GenBank/DDBJ databases">
        <title>Perkinsus chesapeaki whole genome sequence.</title>
        <authorList>
            <person name="Bogema D.R."/>
        </authorList>
    </citation>
    <scope>NUCLEOTIDE SEQUENCE [LARGE SCALE GENOMIC DNA]</scope>
    <source>
        <strain evidence="3">ATCC PRA-425</strain>
    </source>
</reference>
<organism evidence="3 4">
    <name type="scientific">Perkinsus chesapeaki</name>
    <name type="common">Clam parasite</name>
    <name type="synonym">Perkinsus andrewsi</name>
    <dbReference type="NCBI Taxonomy" id="330153"/>
    <lineage>
        <taxon>Eukaryota</taxon>
        <taxon>Sar</taxon>
        <taxon>Alveolata</taxon>
        <taxon>Perkinsozoa</taxon>
        <taxon>Perkinsea</taxon>
        <taxon>Perkinsida</taxon>
        <taxon>Perkinsidae</taxon>
        <taxon>Perkinsus</taxon>
    </lineage>
</organism>
<dbReference type="EMBL" id="JAAPAO010000249">
    <property type="protein sequence ID" value="KAF4665886.1"/>
    <property type="molecule type" value="Genomic_DNA"/>
</dbReference>
<comment type="caution">
    <text evidence="3">The sequence shown here is derived from an EMBL/GenBank/DDBJ whole genome shotgun (WGS) entry which is preliminary data.</text>
</comment>
<feature type="region of interest" description="Disordered" evidence="2">
    <location>
        <begin position="1"/>
        <end position="35"/>
    </location>
</feature>
<evidence type="ECO:0000313" key="4">
    <source>
        <dbReference type="Proteomes" id="UP000591131"/>
    </source>
</evidence>
<keyword evidence="4" id="KW-1185">Reference proteome</keyword>
<name>A0A7J6M369_PERCH</name>
<evidence type="ECO:0000256" key="2">
    <source>
        <dbReference type="SAM" id="MobiDB-lite"/>
    </source>
</evidence>
<proteinExistence type="predicted"/>